<protein>
    <submittedName>
        <fullName evidence="1">Uncharacterized protein</fullName>
    </submittedName>
</protein>
<dbReference type="AlphaFoldDB" id="A0AAC9FFQ7"/>
<evidence type="ECO:0000313" key="1">
    <source>
        <dbReference type="EMBL" id="AMU90140.1"/>
    </source>
</evidence>
<evidence type="ECO:0000313" key="2">
    <source>
        <dbReference type="Proteomes" id="UP000076088"/>
    </source>
</evidence>
<reference evidence="1 2" key="2">
    <citation type="journal article" date="2016" name="Genome Announc.">
        <title>Complete Genome Sequence of Sphingopyxis macrogoltabida Strain 203N (NBRC 111659), a Polyethylene Glycol Degrader.</title>
        <authorList>
            <person name="Ohtsubo Y."/>
            <person name="Nonoyama S."/>
            <person name="Nagata Y."/>
            <person name="Numata M."/>
            <person name="Tsuchikane K."/>
            <person name="Hosoyama A."/>
            <person name="Yamazoe A."/>
            <person name="Tsuda M."/>
            <person name="Fujita N."/>
            <person name="Kawai F."/>
        </authorList>
    </citation>
    <scope>NUCLEOTIDE SEQUENCE [LARGE SCALE GENOMIC DNA]</scope>
    <source>
        <strain evidence="1 2">203N</strain>
    </source>
</reference>
<dbReference type="Proteomes" id="UP000076088">
    <property type="component" value="Chromosome"/>
</dbReference>
<keyword evidence="2" id="KW-1185">Reference proteome</keyword>
<sequence length="141" mass="16015">MTADADLRLAHHFHPLRDRPHLIASECPVAVAQLLAQGGREGAQGLRRDRRADLDDMRKGAPRIALRVVARRRQLGDAILERRIAYVDDAVLDRVVEAFELRFRLGRTPLKVGDMLAALVHPLVAPFEDLIHQHFEPRRVE</sequence>
<reference evidence="2" key="1">
    <citation type="submission" date="2015-11" db="EMBL/GenBank/DDBJ databases">
        <title>Complete genome sequence of a polyethylene-glycol degrader Sphingopyxis macrogoltabida 203N (NBRC 111659).</title>
        <authorList>
            <person name="Yoshiyuki O."/>
            <person name="Shouta N."/>
            <person name="Nagata Y."/>
            <person name="Numata M."/>
            <person name="Tsuchikane K."/>
            <person name="Hosoyama A."/>
            <person name="Yamazoe A."/>
            <person name="Tsuda M."/>
            <person name="Fujita N."/>
            <person name="Kawai F."/>
        </authorList>
    </citation>
    <scope>NUCLEOTIDE SEQUENCE [LARGE SCALE GENOMIC DNA]</scope>
    <source>
        <strain evidence="2">203N</strain>
    </source>
</reference>
<dbReference type="EMBL" id="CP013344">
    <property type="protein sequence ID" value="AMU90140.1"/>
    <property type="molecule type" value="Genomic_DNA"/>
</dbReference>
<name>A0AAC9FFQ7_SPHMC</name>
<organism evidence="1 2">
    <name type="scientific">Sphingopyxis macrogoltabida</name>
    <name type="common">Sphingomonas macrogoltabidus</name>
    <dbReference type="NCBI Taxonomy" id="33050"/>
    <lineage>
        <taxon>Bacteria</taxon>
        <taxon>Pseudomonadati</taxon>
        <taxon>Pseudomonadota</taxon>
        <taxon>Alphaproteobacteria</taxon>
        <taxon>Sphingomonadales</taxon>
        <taxon>Sphingomonadaceae</taxon>
        <taxon>Sphingopyxis</taxon>
    </lineage>
</organism>
<proteinExistence type="predicted"/>
<gene>
    <name evidence="1" type="ORF">ATM17_13965</name>
</gene>
<dbReference type="RefSeq" id="WP_054725707.1">
    <property type="nucleotide sequence ID" value="NZ_CP009429.1"/>
</dbReference>
<accession>A0AAC9FFQ7</accession>